<dbReference type="PANTHER" id="PTHR43267">
    <property type="entry name" value="TRNA THREONYLCARBAMOYLADENOSINE DEHYDRATASE"/>
    <property type="match status" value="1"/>
</dbReference>
<protein>
    <submittedName>
        <fullName evidence="2">ThiF family adenylyltransferase</fullName>
    </submittedName>
</protein>
<keyword evidence="2" id="KW-0614">Plasmid</keyword>
<keyword evidence="2" id="KW-0808">Transferase</keyword>
<feature type="domain" description="THIF-type NAD/FAD binding fold" evidence="1">
    <location>
        <begin position="107"/>
        <end position="326"/>
    </location>
</feature>
<dbReference type="PANTHER" id="PTHR43267:SF3">
    <property type="entry name" value="THIF PROTEIN"/>
    <property type="match status" value="1"/>
</dbReference>
<gene>
    <name evidence="2" type="ORF">D4A35_18005</name>
</gene>
<dbReference type="InterPro" id="IPR045886">
    <property type="entry name" value="ThiF/MoeB/HesA"/>
</dbReference>
<dbReference type="Gene3D" id="3.40.50.720">
    <property type="entry name" value="NAD(P)-binding Rossmann-like Domain"/>
    <property type="match status" value="1"/>
</dbReference>
<dbReference type="GO" id="GO:0016779">
    <property type="term" value="F:nucleotidyltransferase activity"/>
    <property type="evidence" value="ECO:0007669"/>
    <property type="project" value="UniProtKB-KW"/>
</dbReference>
<dbReference type="RefSeq" id="WP_150887726.1">
    <property type="nucleotide sequence ID" value="NZ_CM017269.1"/>
</dbReference>
<dbReference type="SUPFAM" id="SSF69572">
    <property type="entry name" value="Activating enzymes of the ubiquitin-like proteins"/>
    <property type="match status" value="1"/>
</dbReference>
<dbReference type="GO" id="GO:0061503">
    <property type="term" value="F:tRNA threonylcarbamoyladenosine dehydratase"/>
    <property type="evidence" value="ECO:0007669"/>
    <property type="project" value="TreeGrafter"/>
</dbReference>
<dbReference type="InterPro" id="IPR035985">
    <property type="entry name" value="Ubiquitin-activating_enz"/>
</dbReference>
<geneLocation type="plasmid" evidence="3">
    <name>ppbmmp</name>
</geneLocation>
<evidence type="ECO:0000313" key="2">
    <source>
        <dbReference type="EMBL" id="QEZ70829.1"/>
    </source>
</evidence>
<name>A0A5P3XKD1_PARBF</name>
<dbReference type="EMBL" id="CP032455">
    <property type="protein sequence ID" value="QEZ70829.1"/>
    <property type="molecule type" value="Genomic_DNA"/>
</dbReference>
<accession>A0A5P3XKD1</accession>
<reference evidence="2 3" key="1">
    <citation type="submission" date="2018-09" db="EMBL/GenBank/DDBJ databases">
        <title>A clostridial neurotoxin that targets Anopheles mosquitoes.</title>
        <authorList>
            <person name="Contreras E."/>
            <person name="Masuyer G."/>
            <person name="Qureshi N."/>
            <person name="Chawla S."/>
            <person name="Lim H.L."/>
            <person name="Chen J."/>
            <person name="Stenmark P."/>
            <person name="Gill S."/>
        </authorList>
    </citation>
    <scope>NUCLEOTIDE SEQUENCE [LARGE SCALE GENOMIC DNA]</scope>
    <source>
        <strain evidence="2 3">Cbm</strain>
        <plasmid evidence="3">ppbmmp</plasmid>
    </source>
</reference>
<dbReference type="AlphaFoldDB" id="A0A5P3XKD1"/>
<sequence length="333" mass="37964">MYVIKNSVSVFEDNNNIILNDTINNKVYRILGLDSESKNIIYSLLNNKKENLSSYENNKKYDKVLSILKSKDMIIENYDNNYIETMYEKQVDFFSDFLDNPNTIPNMLNNKKVVIIGLGGVGCIAIQHLLSCGVSKFILIDPDYVSESNLNRQFCYTQKQVGKSKVDAMKDYIKSTGINISASYFKKFVDSETSLEDMLINEGKIDFILVCADTPAVKIRNYILNYAIKQNIPLSFVGIGVYDGFWGPLIDSTRNMKNFYNYNEQILNSEFNNLKGIVSSSIGFTNSIISSYFVKDIIMYLSGVKDIPSKNKLLQLNFKTNKISEILDISKEI</sequence>
<organism evidence="2 3">
    <name type="scientific">Paraclostridium bifermentans</name>
    <name type="common">Clostridium bifermentans</name>
    <dbReference type="NCBI Taxonomy" id="1490"/>
    <lineage>
        <taxon>Bacteria</taxon>
        <taxon>Bacillati</taxon>
        <taxon>Bacillota</taxon>
        <taxon>Clostridia</taxon>
        <taxon>Peptostreptococcales</taxon>
        <taxon>Peptostreptococcaceae</taxon>
        <taxon>Paraclostridium</taxon>
    </lineage>
</organism>
<dbReference type="InterPro" id="IPR000594">
    <property type="entry name" value="ThiF_NAD_FAD-bd"/>
</dbReference>
<dbReference type="Proteomes" id="UP000326961">
    <property type="component" value="Plasmid pPbmMP"/>
</dbReference>
<proteinExistence type="predicted"/>
<dbReference type="GO" id="GO:0008641">
    <property type="term" value="F:ubiquitin-like modifier activating enzyme activity"/>
    <property type="evidence" value="ECO:0007669"/>
    <property type="project" value="InterPro"/>
</dbReference>
<dbReference type="GO" id="GO:0061504">
    <property type="term" value="P:cyclic threonylcarbamoyladenosine biosynthetic process"/>
    <property type="evidence" value="ECO:0007669"/>
    <property type="project" value="TreeGrafter"/>
</dbReference>
<evidence type="ECO:0000259" key="1">
    <source>
        <dbReference type="Pfam" id="PF00899"/>
    </source>
</evidence>
<evidence type="ECO:0000313" key="3">
    <source>
        <dbReference type="Proteomes" id="UP000326961"/>
    </source>
</evidence>
<keyword evidence="2" id="KW-0548">Nucleotidyltransferase</keyword>
<dbReference type="Pfam" id="PF00899">
    <property type="entry name" value="ThiF"/>
    <property type="match status" value="1"/>
</dbReference>